<keyword evidence="5" id="KW-0597">Phosphoprotein</keyword>
<name>C6X925_METGS</name>
<accession>C6X925</accession>
<dbReference type="InterPro" id="IPR050428">
    <property type="entry name" value="TCS_sensor_his_kinase"/>
</dbReference>
<evidence type="ECO:0000256" key="5">
    <source>
        <dbReference type="ARBA" id="ARBA00022553"/>
    </source>
</evidence>
<feature type="domain" description="HAMP" evidence="16">
    <location>
        <begin position="187"/>
        <end position="240"/>
    </location>
</feature>
<dbReference type="InterPro" id="IPR006290">
    <property type="entry name" value="CztS_silS_copS"/>
</dbReference>
<dbReference type="SMART" id="SM00304">
    <property type="entry name" value="HAMP"/>
    <property type="match status" value="1"/>
</dbReference>
<dbReference type="FunFam" id="1.10.287.130:FF:000001">
    <property type="entry name" value="Two-component sensor histidine kinase"/>
    <property type="match status" value="1"/>
</dbReference>
<protein>
    <recommendedName>
        <fullName evidence="14">Sensor protein</fullName>
        <ecNumber evidence="14">2.7.13.3</ecNumber>
    </recommendedName>
</protein>
<dbReference type="PRINTS" id="PR00344">
    <property type="entry name" value="BCTRLSENSOR"/>
</dbReference>
<evidence type="ECO:0000256" key="13">
    <source>
        <dbReference type="ARBA" id="ARBA00023136"/>
    </source>
</evidence>
<evidence type="ECO:0000259" key="16">
    <source>
        <dbReference type="PROSITE" id="PS50885"/>
    </source>
</evidence>
<dbReference type="Gene3D" id="1.10.287.130">
    <property type="match status" value="1"/>
</dbReference>
<dbReference type="NCBIfam" id="TIGR01386">
    <property type="entry name" value="cztS_silS_copS"/>
    <property type="match status" value="1"/>
</dbReference>
<keyword evidence="11 14" id="KW-1133">Transmembrane helix</keyword>
<dbReference type="eggNOG" id="COG5002">
    <property type="taxonomic scope" value="Bacteria"/>
</dbReference>
<evidence type="ECO:0000256" key="11">
    <source>
        <dbReference type="ARBA" id="ARBA00022989"/>
    </source>
</evidence>
<evidence type="ECO:0000256" key="12">
    <source>
        <dbReference type="ARBA" id="ARBA00023012"/>
    </source>
</evidence>
<evidence type="ECO:0000256" key="1">
    <source>
        <dbReference type="ARBA" id="ARBA00000085"/>
    </source>
</evidence>
<dbReference type="PROSITE" id="PS50885">
    <property type="entry name" value="HAMP"/>
    <property type="match status" value="1"/>
</dbReference>
<proteinExistence type="predicted"/>
<dbReference type="Pfam" id="PF02518">
    <property type="entry name" value="HATPase_c"/>
    <property type="match status" value="1"/>
</dbReference>
<evidence type="ECO:0000256" key="3">
    <source>
        <dbReference type="ARBA" id="ARBA00022475"/>
    </source>
</evidence>
<keyword evidence="13 14" id="KW-0472">Membrane</keyword>
<evidence type="ECO:0000256" key="7">
    <source>
        <dbReference type="ARBA" id="ARBA00022692"/>
    </source>
</evidence>
<dbReference type="SUPFAM" id="SSF55874">
    <property type="entry name" value="ATPase domain of HSP90 chaperone/DNA topoisomerase II/histidine kinase"/>
    <property type="match status" value="1"/>
</dbReference>
<dbReference type="Proteomes" id="UP000002743">
    <property type="component" value="Chromosome"/>
</dbReference>
<feature type="transmembrane region" description="Helical" evidence="14">
    <location>
        <begin position="12"/>
        <end position="32"/>
    </location>
</feature>
<dbReference type="eggNOG" id="COG5000">
    <property type="taxonomic scope" value="Bacteria"/>
</dbReference>
<sequence length="467" mass="52393" precursor="true">MHTSIITRITLIFAALSTVVMIAIGAIASYAVDSHFAEEDLIEIEGKLELIHHALNSAPEKEEQPLPQRLNDALIGHHALSVMVYRPDKQLVYRSMAASFPPELLLPHPAPYAPHSAHLQRWQQNGHAYRGLVVQFPASAQRPSLNVAIAVDIGHHDHFIHHFQRSLWLYLTTGILFLVAVGWIAARRGLRPIRDFARMAGNISASRLGERIDVASLPRELVELGVSFNAMLQRLQESFIRLSEFSSDIAHELRTPVSNLMTQSHVALSQARSAGEYQEILYSNIEEYERLSRMIADMLFLAKADNGLLVPHRESMDLGVEIDAVIEFYEALAAEKQLLVSRHGTATLAGDRLMIRRAFSNLLSNAVRYTPVGQTITITLQHDDSHWITVWVDNAGEPVPEDALARLFDRFYRVDPSRQRESEGTGLGLAITKSIIEAHGGSIRALYQDHTMRFELRLPRAEISQLT</sequence>
<dbReference type="PANTHER" id="PTHR45436:SF15">
    <property type="entry name" value="SENSOR HISTIDINE KINASE CUSS"/>
    <property type="match status" value="1"/>
</dbReference>
<dbReference type="InterPro" id="IPR003594">
    <property type="entry name" value="HATPase_dom"/>
</dbReference>
<dbReference type="FunFam" id="3.30.565.10:FF:000006">
    <property type="entry name" value="Sensor histidine kinase WalK"/>
    <property type="match status" value="1"/>
</dbReference>
<comment type="catalytic activity">
    <reaction evidence="1 14">
        <text>ATP + protein L-histidine = ADP + protein N-phospho-L-histidine.</text>
        <dbReference type="EC" id="2.7.13.3"/>
    </reaction>
</comment>
<keyword evidence="8 14" id="KW-0547">Nucleotide-binding</keyword>
<dbReference type="EC" id="2.7.13.3" evidence="14"/>
<dbReference type="PANTHER" id="PTHR45436">
    <property type="entry name" value="SENSOR HISTIDINE KINASE YKOH"/>
    <property type="match status" value="1"/>
</dbReference>
<feature type="transmembrane region" description="Helical" evidence="14">
    <location>
        <begin position="167"/>
        <end position="186"/>
    </location>
</feature>
<evidence type="ECO:0000256" key="8">
    <source>
        <dbReference type="ARBA" id="ARBA00022741"/>
    </source>
</evidence>
<dbReference type="CDD" id="cd00082">
    <property type="entry name" value="HisKA"/>
    <property type="match status" value="1"/>
</dbReference>
<keyword evidence="7 14" id="KW-0812">Transmembrane</keyword>
<evidence type="ECO:0000256" key="9">
    <source>
        <dbReference type="ARBA" id="ARBA00022777"/>
    </source>
</evidence>
<dbReference type="EMBL" id="CP001674">
    <property type="protein sequence ID" value="ACT49645.1"/>
    <property type="molecule type" value="Genomic_DNA"/>
</dbReference>
<keyword evidence="3 14" id="KW-1003">Cell membrane</keyword>
<dbReference type="CDD" id="cd00075">
    <property type="entry name" value="HATPase"/>
    <property type="match status" value="1"/>
</dbReference>
<dbReference type="Gene3D" id="6.10.340.10">
    <property type="match status" value="1"/>
</dbReference>
<gene>
    <name evidence="17" type="ordered locus">Msip34_0397</name>
</gene>
<dbReference type="InterPro" id="IPR003660">
    <property type="entry name" value="HAMP_dom"/>
</dbReference>
<evidence type="ECO:0000256" key="14">
    <source>
        <dbReference type="RuleBase" id="RU364088"/>
    </source>
</evidence>
<keyword evidence="6 14" id="KW-0808">Transferase</keyword>
<dbReference type="Pfam" id="PF00672">
    <property type="entry name" value="HAMP"/>
    <property type="match status" value="1"/>
</dbReference>
<dbReference type="Gene3D" id="3.30.565.10">
    <property type="entry name" value="Histidine kinase-like ATPase, C-terminal domain"/>
    <property type="match status" value="1"/>
</dbReference>
<evidence type="ECO:0000313" key="17">
    <source>
        <dbReference type="EMBL" id="ACT49645.1"/>
    </source>
</evidence>
<dbReference type="SMART" id="SM00387">
    <property type="entry name" value="HATPase_c"/>
    <property type="match status" value="1"/>
</dbReference>
<dbReference type="Pfam" id="PF21085">
    <property type="entry name" value="CusS"/>
    <property type="match status" value="1"/>
</dbReference>
<dbReference type="GO" id="GO:0005886">
    <property type="term" value="C:plasma membrane"/>
    <property type="evidence" value="ECO:0007669"/>
    <property type="project" value="UniProtKB-SubCell"/>
</dbReference>
<dbReference type="InterPro" id="IPR004358">
    <property type="entry name" value="Sig_transdc_His_kin-like_C"/>
</dbReference>
<dbReference type="SMART" id="SM00388">
    <property type="entry name" value="HisKA"/>
    <property type="match status" value="1"/>
</dbReference>
<dbReference type="STRING" id="582744.Msip34_0397"/>
<evidence type="ECO:0000256" key="4">
    <source>
        <dbReference type="ARBA" id="ARBA00022519"/>
    </source>
</evidence>
<dbReference type="InterPro" id="IPR048590">
    <property type="entry name" value="CusS-like_sensor"/>
</dbReference>
<dbReference type="InterPro" id="IPR036890">
    <property type="entry name" value="HATPase_C_sf"/>
</dbReference>
<evidence type="ECO:0000313" key="18">
    <source>
        <dbReference type="Proteomes" id="UP000002743"/>
    </source>
</evidence>
<comment type="subcellular location">
    <subcellularLocation>
        <location evidence="2">Cell inner membrane</location>
        <topology evidence="2">Multi-pass membrane protein</topology>
    </subcellularLocation>
</comment>
<keyword evidence="4 14" id="KW-0997">Cell inner membrane</keyword>
<dbReference type="SUPFAM" id="SSF47384">
    <property type="entry name" value="Homodimeric domain of signal transducing histidine kinase"/>
    <property type="match status" value="1"/>
</dbReference>
<comment type="function">
    <text evidence="14">Member of a two-component regulatory system.</text>
</comment>
<dbReference type="GO" id="GO:0005524">
    <property type="term" value="F:ATP binding"/>
    <property type="evidence" value="ECO:0007669"/>
    <property type="project" value="UniProtKB-KW"/>
</dbReference>
<dbReference type="Pfam" id="PF00512">
    <property type="entry name" value="HisKA"/>
    <property type="match status" value="1"/>
</dbReference>
<dbReference type="InterPro" id="IPR005467">
    <property type="entry name" value="His_kinase_dom"/>
</dbReference>
<dbReference type="AlphaFoldDB" id="C6X925"/>
<keyword evidence="18" id="KW-1185">Reference proteome</keyword>
<keyword evidence="10 14" id="KW-0067">ATP-binding</keyword>
<evidence type="ECO:0000259" key="15">
    <source>
        <dbReference type="PROSITE" id="PS50109"/>
    </source>
</evidence>
<keyword evidence="9 14" id="KW-0418">Kinase</keyword>
<keyword evidence="12 14" id="KW-0902">Two-component regulatory system</keyword>
<dbReference type="InterPro" id="IPR036097">
    <property type="entry name" value="HisK_dim/P_sf"/>
</dbReference>
<evidence type="ECO:0000256" key="10">
    <source>
        <dbReference type="ARBA" id="ARBA00022840"/>
    </source>
</evidence>
<evidence type="ECO:0000256" key="6">
    <source>
        <dbReference type="ARBA" id="ARBA00022679"/>
    </source>
</evidence>
<dbReference type="HOGENOM" id="CLU_000445_89_6_4"/>
<evidence type="ECO:0000256" key="2">
    <source>
        <dbReference type="ARBA" id="ARBA00004429"/>
    </source>
</evidence>
<dbReference type="GO" id="GO:0000155">
    <property type="term" value="F:phosphorelay sensor kinase activity"/>
    <property type="evidence" value="ECO:0007669"/>
    <property type="project" value="InterPro"/>
</dbReference>
<dbReference type="CDD" id="cd06225">
    <property type="entry name" value="HAMP"/>
    <property type="match status" value="1"/>
</dbReference>
<dbReference type="PROSITE" id="PS50109">
    <property type="entry name" value="HIS_KIN"/>
    <property type="match status" value="1"/>
</dbReference>
<dbReference type="KEGG" id="mei:Msip34_0397"/>
<feature type="domain" description="Histidine kinase" evidence="15">
    <location>
        <begin position="248"/>
        <end position="462"/>
    </location>
</feature>
<reference evidence="18" key="1">
    <citation type="submission" date="2009-07" db="EMBL/GenBank/DDBJ databases">
        <title>Complete sequence of chromosome of Methylovorus sp. SIP3-4.</title>
        <authorList>
            <person name="Lucas S."/>
            <person name="Copeland A."/>
            <person name="Lapidus A."/>
            <person name="Glavina del Rio T."/>
            <person name="Tice H."/>
            <person name="Bruce D."/>
            <person name="Goodwin L."/>
            <person name="Pitluck S."/>
            <person name="Clum A."/>
            <person name="Larimer F."/>
            <person name="Land M."/>
            <person name="Hauser L."/>
            <person name="Kyrpides N."/>
            <person name="Mikhailova N."/>
            <person name="Kayluzhnaya M."/>
            <person name="Chistoserdova L."/>
        </authorList>
    </citation>
    <scope>NUCLEOTIDE SEQUENCE [LARGE SCALE GENOMIC DNA]</scope>
    <source>
        <strain evidence="18">SIP3-4</strain>
    </source>
</reference>
<reference evidence="17 18" key="2">
    <citation type="journal article" date="2011" name="J. Bacteriol.">
        <title>Genomes of three methylotrophs from a single niche uncover genetic and metabolic divergence of Methylophilaceae.</title>
        <authorList>
            <person name="Lapidus A."/>
            <person name="Clum A."/>
            <person name="Labutti K."/>
            <person name="Kaluzhnaya M.G."/>
            <person name="Lim S."/>
            <person name="Beck D.A."/>
            <person name="Glavina Del Rio T."/>
            <person name="Nolan M."/>
            <person name="Mavromatis K."/>
            <person name="Huntemann M."/>
            <person name="Lucas S."/>
            <person name="Lidstrom M.E."/>
            <person name="Ivanova N."/>
            <person name="Chistoserdova L."/>
        </authorList>
    </citation>
    <scope>NUCLEOTIDE SEQUENCE [LARGE SCALE GENOMIC DNA]</scope>
    <source>
        <strain evidence="17 18">SIP3-4</strain>
    </source>
</reference>
<dbReference type="InterPro" id="IPR003661">
    <property type="entry name" value="HisK_dim/P_dom"/>
</dbReference>
<organism evidence="17 18">
    <name type="scientific">Methylovorus glucosotrophus (strain SIP3-4)</name>
    <dbReference type="NCBI Taxonomy" id="582744"/>
    <lineage>
        <taxon>Bacteria</taxon>
        <taxon>Pseudomonadati</taxon>
        <taxon>Pseudomonadota</taxon>
        <taxon>Betaproteobacteria</taxon>
        <taxon>Nitrosomonadales</taxon>
        <taxon>Methylophilaceae</taxon>
        <taxon>Methylovorus</taxon>
    </lineage>
</organism>